<sequence>MSKPVNPMAIGGFTVGALVLLVVGLLMFGGGQFFNADKIRYVIFFDSSLNGLEVGAPVKMQGVKIGTVTEVKLELDPNTAKVYKPVVVEIDRKSFVGMEGRPEEISNDPKRQKANADKMVKEGFRARLEMQSLLTGLLYVDFGMYPDKPAQYTRLNYQGLVELPCIPTTVDELRSTAESMMEKLRDVPLDKMVADFSETLREIRNLLGSKEMQRSNAALTKTLEGMEKTLATLNQNLEPILRESKATVTSANALVQDSRSMVNDVHRDVRPVLAGAEKSMAAATTALDTANATLQKAQSAIVTVEGAVGPDSALNETLLALKNAARSVKNLTDYLERHPESLVFGKGH</sequence>
<feature type="coiled-coil region" evidence="1">
    <location>
        <begin position="209"/>
        <end position="236"/>
    </location>
</feature>
<dbReference type="InterPro" id="IPR052336">
    <property type="entry name" value="MlaD_Phospholipid_Transporter"/>
</dbReference>
<comment type="caution">
    <text evidence="4">The sequence shown here is derived from an EMBL/GenBank/DDBJ whole genome shotgun (WGS) entry which is preliminary data.</text>
</comment>
<evidence type="ECO:0000259" key="3">
    <source>
        <dbReference type="Pfam" id="PF02470"/>
    </source>
</evidence>
<evidence type="ECO:0000256" key="1">
    <source>
        <dbReference type="SAM" id="Coils"/>
    </source>
</evidence>
<keyword evidence="2" id="KW-0812">Transmembrane</keyword>
<keyword evidence="1" id="KW-0175">Coiled coil</keyword>
<gene>
    <name evidence="4" type="ORF">DM484_10265</name>
</gene>
<dbReference type="EMBL" id="QJPH01000287">
    <property type="protein sequence ID" value="PZN80196.1"/>
    <property type="molecule type" value="Genomic_DNA"/>
</dbReference>
<organism evidence="4 5">
    <name type="scientific">Candidatus Methylumidiphilus alinenensis</name>
    <dbReference type="NCBI Taxonomy" id="2202197"/>
    <lineage>
        <taxon>Bacteria</taxon>
        <taxon>Pseudomonadati</taxon>
        <taxon>Pseudomonadota</taxon>
        <taxon>Gammaproteobacteria</taxon>
        <taxon>Methylococcales</taxon>
        <taxon>Candidatus Methylumidiphilus</taxon>
    </lineage>
</organism>
<feature type="domain" description="Mce/MlaD" evidence="3">
    <location>
        <begin position="38"/>
        <end position="142"/>
    </location>
</feature>
<protein>
    <submittedName>
        <fullName evidence="4">MCE family protein</fullName>
    </submittedName>
</protein>
<dbReference type="PANTHER" id="PTHR33371:SF4">
    <property type="entry name" value="INTERMEMBRANE PHOSPHOLIPID TRANSPORT SYSTEM BINDING PROTEIN MLAD"/>
    <property type="match status" value="1"/>
</dbReference>
<accession>A0A2W4RBI1</accession>
<keyword evidence="2" id="KW-0472">Membrane</keyword>
<proteinExistence type="predicted"/>
<evidence type="ECO:0000256" key="2">
    <source>
        <dbReference type="SAM" id="Phobius"/>
    </source>
</evidence>
<keyword evidence="2" id="KW-1133">Transmembrane helix</keyword>
<reference evidence="4 5" key="1">
    <citation type="journal article" date="2018" name="Aquat. Microb. Ecol.">
        <title>Gammaproteobacterial methanotrophs dominate.</title>
        <authorList>
            <person name="Rissanen A.J."/>
            <person name="Saarenheimo J."/>
            <person name="Tiirola M."/>
            <person name="Peura S."/>
            <person name="Aalto S.L."/>
            <person name="Karvinen A."/>
            <person name="Nykanen H."/>
        </authorList>
    </citation>
    <scope>NUCLEOTIDE SEQUENCE [LARGE SCALE GENOMIC DNA]</scope>
    <source>
        <strain evidence="4">AMbin10</strain>
    </source>
</reference>
<evidence type="ECO:0000313" key="5">
    <source>
        <dbReference type="Proteomes" id="UP000249396"/>
    </source>
</evidence>
<name>A0A2W4RBI1_9GAMM</name>
<dbReference type="InterPro" id="IPR003399">
    <property type="entry name" value="Mce/MlaD"/>
</dbReference>
<dbReference type="AlphaFoldDB" id="A0A2W4RBI1"/>
<dbReference type="PANTHER" id="PTHR33371">
    <property type="entry name" value="INTERMEMBRANE PHOSPHOLIPID TRANSPORT SYSTEM BINDING PROTEIN MLAD-RELATED"/>
    <property type="match status" value="1"/>
</dbReference>
<dbReference type="Proteomes" id="UP000249396">
    <property type="component" value="Unassembled WGS sequence"/>
</dbReference>
<dbReference type="Pfam" id="PF02470">
    <property type="entry name" value="MlaD"/>
    <property type="match status" value="1"/>
</dbReference>
<feature type="transmembrane region" description="Helical" evidence="2">
    <location>
        <begin position="12"/>
        <end position="34"/>
    </location>
</feature>
<evidence type="ECO:0000313" key="4">
    <source>
        <dbReference type="EMBL" id="PZN80196.1"/>
    </source>
</evidence>